<comment type="caution">
    <text evidence="5">The sequence shown here is derived from an EMBL/GenBank/DDBJ whole genome shotgun (WGS) entry which is preliminary data.</text>
</comment>
<name>A0ABR8C3V7_9CYAN</name>
<dbReference type="Proteomes" id="UP000618445">
    <property type="component" value="Unassembled WGS sequence"/>
</dbReference>
<keyword evidence="3" id="KW-0560">Oxidoreductase</keyword>
<dbReference type="EMBL" id="JACJQY010000001">
    <property type="protein sequence ID" value="MBD2315393.1"/>
    <property type="molecule type" value="Genomic_DNA"/>
</dbReference>
<dbReference type="Gene3D" id="3.40.50.720">
    <property type="entry name" value="NAD(P)-binding Rossmann-like Domain"/>
    <property type="match status" value="1"/>
</dbReference>
<evidence type="ECO:0000256" key="3">
    <source>
        <dbReference type="ARBA" id="ARBA00023002"/>
    </source>
</evidence>
<keyword evidence="6" id="KW-1185">Reference proteome</keyword>
<protein>
    <submittedName>
        <fullName evidence="5">SDR family oxidoreductase</fullName>
    </submittedName>
</protein>
<evidence type="ECO:0000259" key="4">
    <source>
        <dbReference type="Pfam" id="PF01575"/>
    </source>
</evidence>
<dbReference type="InterPro" id="IPR002347">
    <property type="entry name" value="SDR_fam"/>
</dbReference>
<dbReference type="SUPFAM" id="SSF54637">
    <property type="entry name" value="Thioesterase/thiol ester dehydrase-isomerase"/>
    <property type="match status" value="1"/>
</dbReference>
<comment type="similarity">
    <text evidence="2">Belongs to the short-chain dehydrogenases/reductases (SDR) family.</text>
</comment>
<sequence length="397" mass="44129">MSKFEQIQVGDKAKIKHKVLQSDIDKFVELTGDDNKLHTDKNYAAKTTFKKPVAHGMLGASFISTIIGTRLPGDGALWFSQSLDFLMPVRVGDELTVTAEVIKKFDKLQAIEIQTDIYNQDKQKVTTGIAKVKIIEEVIPTEEQEVATSKKTRVALVVGATGGIGTSTSLILAKEGFDILIHYFSDHSGALKLKEKIQQLNVKAEIYKADVTKEDEVKELIEFFKRKFEALTVFVNCATINLPNIKIENLDWEDIQKQIDINIKSNFFLLKLCLPIMENFKYGKIIFLETQAVEGTPPLDWLPYITAKAALYGFGKSLAVELAAKGIRVNFVSPSMTETELIANIPEKVRLVTAAKTPLRRLANPEDVANAIAFLASDKSDFMTGETLRVNGGQVMI</sequence>
<evidence type="ECO:0000256" key="2">
    <source>
        <dbReference type="ARBA" id="ARBA00006484"/>
    </source>
</evidence>
<dbReference type="CDD" id="cd05233">
    <property type="entry name" value="SDR_c"/>
    <property type="match status" value="1"/>
</dbReference>
<evidence type="ECO:0000313" key="5">
    <source>
        <dbReference type="EMBL" id="MBD2315393.1"/>
    </source>
</evidence>
<accession>A0ABR8C3V7</accession>
<dbReference type="InterPro" id="IPR036291">
    <property type="entry name" value="NAD(P)-bd_dom_sf"/>
</dbReference>
<dbReference type="InterPro" id="IPR029069">
    <property type="entry name" value="HotDog_dom_sf"/>
</dbReference>
<dbReference type="PRINTS" id="PR00081">
    <property type="entry name" value="GDHRDH"/>
</dbReference>
<proteinExistence type="inferred from homology"/>
<reference evidence="5 6" key="1">
    <citation type="journal article" date="2020" name="ISME J.">
        <title>Comparative genomics reveals insights into cyanobacterial evolution and habitat adaptation.</title>
        <authorList>
            <person name="Chen M.Y."/>
            <person name="Teng W.K."/>
            <person name="Zhao L."/>
            <person name="Hu C.X."/>
            <person name="Zhou Y.K."/>
            <person name="Han B.P."/>
            <person name="Song L.R."/>
            <person name="Shu W.S."/>
        </authorList>
    </citation>
    <scope>NUCLEOTIDE SEQUENCE [LARGE SCALE GENOMIC DNA]</scope>
    <source>
        <strain evidence="5 6">FACHB-1050</strain>
    </source>
</reference>
<dbReference type="SUPFAM" id="SSF51735">
    <property type="entry name" value="NAD(P)-binding Rossmann-fold domains"/>
    <property type="match status" value="1"/>
</dbReference>
<dbReference type="Pfam" id="PF01575">
    <property type="entry name" value="MaoC_dehydratas"/>
    <property type="match status" value="1"/>
</dbReference>
<comment type="pathway">
    <text evidence="1">Lipid metabolism; fatty acid beta-oxidation.</text>
</comment>
<dbReference type="InterPro" id="IPR002539">
    <property type="entry name" value="MaoC-like_dom"/>
</dbReference>
<dbReference type="Gene3D" id="3.10.129.10">
    <property type="entry name" value="Hotdog Thioesterase"/>
    <property type="match status" value="1"/>
</dbReference>
<gene>
    <name evidence="5" type="ORF">H6G05_00840</name>
</gene>
<evidence type="ECO:0000313" key="6">
    <source>
        <dbReference type="Proteomes" id="UP000618445"/>
    </source>
</evidence>
<evidence type="ECO:0000256" key="1">
    <source>
        <dbReference type="ARBA" id="ARBA00005005"/>
    </source>
</evidence>
<feature type="domain" description="MaoC-like" evidence="4">
    <location>
        <begin position="14"/>
        <end position="114"/>
    </location>
</feature>
<organism evidence="5 6">
    <name type="scientific">Phormidium tenue FACHB-1050</name>
    <dbReference type="NCBI Taxonomy" id="2692857"/>
    <lineage>
        <taxon>Bacteria</taxon>
        <taxon>Bacillati</taxon>
        <taxon>Cyanobacteriota</taxon>
        <taxon>Cyanophyceae</taxon>
        <taxon>Oscillatoriophycideae</taxon>
        <taxon>Oscillatoriales</taxon>
        <taxon>Oscillatoriaceae</taxon>
        <taxon>Phormidium</taxon>
    </lineage>
</organism>
<dbReference type="PANTHER" id="PTHR48107">
    <property type="entry name" value="NADPH-DEPENDENT ALDEHYDE REDUCTASE-LIKE PROTEIN, CHLOROPLASTIC-RELATED"/>
    <property type="match status" value="1"/>
</dbReference>
<dbReference type="RefSeq" id="WP_190575439.1">
    <property type="nucleotide sequence ID" value="NZ_CAWPQU010000001.1"/>
</dbReference>
<dbReference type="CDD" id="cd03449">
    <property type="entry name" value="R_hydratase"/>
    <property type="match status" value="1"/>
</dbReference>
<dbReference type="Pfam" id="PF13561">
    <property type="entry name" value="adh_short_C2"/>
    <property type="match status" value="1"/>
</dbReference>